<dbReference type="eggNOG" id="COG4876">
    <property type="taxonomic scope" value="Bacteria"/>
</dbReference>
<evidence type="ECO:0008006" key="3">
    <source>
        <dbReference type="Google" id="ProtNLM"/>
    </source>
</evidence>
<dbReference type="Proteomes" id="UP000001411">
    <property type="component" value="Chromosome"/>
</dbReference>
<gene>
    <name evidence="1" type="ordered locus">SE_2053</name>
</gene>
<evidence type="ECO:0000313" key="2">
    <source>
        <dbReference type="Proteomes" id="UP000001411"/>
    </source>
</evidence>
<dbReference type="InterPro" id="IPR018691">
    <property type="entry name" value="DUF2188"/>
</dbReference>
<reference evidence="1 2" key="1">
    <citation type="journal article" date="2003" name="Mol. Microbiol.">
        <title>Genome-based analysis of virulence genes in a non-biofilm-forming Staphylococcus epidermidis strain (ATCC 12228).</title>
        <authorList>
            <person name="Zhang Y.Q."/>
            <person name="Ren S.X."/>
            <person name="Li H.L."/>
            <person name="Wang Y.X."/>
            <person name="Fu G."/>
            <person name="Yang J."/>
            <person name="Qin Z.Q."/>
            <person name="Miao Y.G."/>
            <person name="Wang W.Y."/>
            <person name="Chen R.S."/>
            <person name="Shen Y."/>
            <person name="Chen Z."/>
            <person name="Yuan Z.H."/>
            <person name="Zhao G.P."/>
            <person name="Qu D."/>
            <person name="Danchin A."/>
            <person name="Wen Y.M."/>
        </authorList>
    </citation>
    <scope>NUCLEOTIDE SEQUENCE [LARGE SCALE GENOMIC DNA]</scope>
    <source>
        <strain evidence="2">ATCC 12228 / FDA PCI 1200</strain>
    </source>
</reference>
<sequence length="137" mass="16188">MPWTMEDYPQSWKNFEELERKKAIDIGNAMLKDGYKESDVIPIATNQAEKWYEHASKEELETLKNKHITQHQEDESANPKLNEENVHVYYEDQLWKVKSKEARRASDTFDTKSEAVNRAQHIAENKGTKVIEHRKDE</sequence>
<dbReference type="RefSeq" id="WP_001831494.1">
    <property type="nucleotide sequence ID" value="NC_004461.1"/>
</dbReference>
<organism evidence="1 2">
    <name type="scientific">Staphylococcus epidermidis (strain ATCC 12228 / FDA PCI 1200)</name>
    <dbReference type="NCBI Taxonomy" id="176280"/>
    <lineage>
        <taxon>Bacteria</taxon>
        <taxon>Bacillati</taxon>
        <taxon>Bacillota</taxon>
        <taxon>Bacilli</taxon>
        <taxon>Bacillales</taxon>
        <taxon>Staphylococcaceae</taxon>
        <taxon>Staphylococcus</taxon>
    </lineage>
</organism>
<dbReference type="Pfam" id="PF09954">
    <property type="entry name" value="DUF2188"/>
    <property type="match status" value="1"/>
</dbReference>
<accession>A0A0H2VI48</accession>
<dbReference type="AlphaFoldDB" id="A0A0H2VI48"/>
<dbReference type="PATRIC" id="fig|176280.10.peg.2006"/>
<dbReference type="KEGG" id="sep:SE_2053"/>
<dbReference type="EMBL" id="AE015929">
    <property type="protein sequence ID" value="AAO05694.1"/>
    <property type="molecule type" value="Genomic_DNA"/>
</dbReference>
<dbReference type="HOGENOM" id="CLU_154646_0_0_9"/>
<protein>
    <recommendedName>
        <fullName evidence="3">DUF2188 domain-containing protein</fullName>
    </recommendedName>
</protein>
<name>A0A0H2VI48_STAES</name>
<proteinExistence type="predicted"/>
<evidence type="ECO:0000313" key="1">
    <source>
        <dbReference type="EMBL" id="AAO05694.1"/>
    </source>
</evidence>
<dbReference type="OrthoDB" id="8858565at2"/>